<protein>
    <recommendedName>
        <fullName evidence="4">PSI domain-containing protein</fullName>
    </recommendedName>
</protein>
<dbReference type="InterPro" id="IPR015915">
    <property type="entry name" value="Kelch-typ_b-propeller"/>
</dbReference>
<dbReference type="Pfam" id="PF24981">
    <property type="entry name" value="Beta-prop_ATRN-LZTR1"/>
    <property type="match status" value="1"/>
</dbReference>
<evidence type="ECO:0000259" key="4">
    <source>
        <dbReference type="SMART" id="SM00423"/>
    </source>
</evidence>
<proteinExistence type="predicted"/>
<keyword evidence="6" id="KW-1185">Reference proteome</keyword>
<evidence type="ECO:0000256" key="3">
    <source>
        <dbReference type="ARBA" id="ARBA00023180"/>
    </source>
</evidence>
<dbReference type="SUPFAM" id="SSF117281">
    <property type="entry name" value="Kelch motif"/>
    <property type="match status" value="2"/>
</dbReference>
<evidence type="ECO:0000256" key="1">
    <source>
        <dbReference type="ARBA" id="ARBA00022441"/>
    </source>
</evidence>
<dbReference type="PANTHER" id="PTHR46093:SF16">
    <property type="entry name" value="MULTIPLE EGF-LIKE-DOMAINS 8"/>
    <property type="match status" value="1"/>
</dbReference>
<dbReference type="Proteomes" id="UP001162164">
    <property type="component" value="Unassembled WGS sequence"/>
</dbReference>
<accession>A0ABQ9JK51</accession>
<feature type="domain" description="PSI" evidence="4">
    <location>
        <begin position="556"/>
        <end position="600"/>
    </location>
</feature>
<reference evidence="5" key="1">
    <citation type="journal article" date="2023" name="Insect Mol. Biol.">
        <title>Genome sequencing provides insights into the evolution of gene families encoding plant cell wall-degrading enzymes in longhorned beetles.</title>
        <authorList>
            <person name="Shin N.R."/>
            <person name="Okamura Y."/>
            <person name="Kirsch R."/>
            <person name="Pauchet Y."/>
        </authorList>
    </citation>
    <scope>NUCLEOTIDE SEQUENCE</scope>
    <source>
        <strain evidence="5">MMC_N1</strain>
    </source>
</reference>
<dbReference type="InterPro" id="IPR056737">
    <property type="entry name" value="Beta-prop_ATRN-MKLN-like"/>
</dbReference>
<dbReference type="Gene3D" id="2.120.10.80">
    <property type="entry name" value="Kelch-type beta propeller"/>
    <property type="match status" value="2"/>
</dbReference>
<evidence type="ECO:0000313" key="5">
    <source>
        <dbReference type="EMBL" id="KAJ8978062.1"/>
    </source>
</evidence>
<feature type="domain" description="PSI" evidence="4">
    <location>
        <begin position="418"/>
        <end position="456"/>
    </location>
</feature>
<dbReference type="EMBL" id="JAPWTJ010000478">
    <property type="protein sequence ID" value="KAJ8978062.1"/>
    <property type="molecule type" value="Genomic_DNA"/>
</dbReference>
<dbReference type="InterPro" id="IPR016201">
    <property type="entry name" value="PSI"/>
</dbReference>
<feature type="domain" description="PSI" evidence="4">
    <location>
        <begin position="459"/>
        <end position="499"/>
    </location>
</feature>
<keyword evidence="2" id="KW-0677">Repeat</keyword>
<dbReference type="InterPro" id="IPR006652">
    <property type="entry name" value="Kelch_1"/>
</dbReference>
<evidence type="ECO:0000313" key="6">
    <source>
        <dbReference type="Proteomes" id="UP001162164"/>
    </source>
</evidence>
<dbReference type="SMART" id="SM00423">
    <property type="entry name" value="PSI"/>
    <property type="match status" value="4"/>
</dbReference>
<gene>
    <name evidence="5" type="ORF">NQ317_015869</name>
</gene>
<organism evidence="5 6">
    <name type="scientific">Molorchus minor</name>
    <dbReference type="NCBI Taxonomy" id="1323400"/>
    <lineage>
        <taxon>Eukaryota</taxon>
        <taxon>Metazoa</taxon>
        <taxon>Ecdysozoa</taxon>
        <taxon>Arthropoda</taxon>
        <taxon>Hexapoda</taxon>
        <taxon>Insecta</taxon>
        <taxon>Pterygota</taxon>
        <taxon>Neoptera</taxon>
        <taxon>Endopterygota</taxon>
        <taxon>Coleoptera</taxon>
        <taxon>Polyphaga</taxon>
        <taxon>Cucujiformia</taxon>
        <taxon>Chrysomeloidea</taxon>
        <taxon>Cerambycidae</taxon>
        <taxon>Lamiinae</taxon>
        <taxon>Monochamini</taxon>
        <taxon>Molorchus</taxon>
    </lineage>
</organism>
<keyword evidence="3" id="KW-0325">Glycoprotein</keyword>
<keyword evidence="1" id="KW-0880">Kelch repeat</keyword>
<comment type="caution">
    <text evidence="5">The sequence shown here is derived from an EMBL/GenBank/DDBJ whole genome shotgun (WGS) entry which is preliminary data.</text>
</comment>
<feature type="domain" description="PSI" evidence="4">
    <location>
        <begin position="501"/>
        <end position="554"/>
    </location>
</feature>
<dbReference type="SMART" id="SM00612">
    <property type="entry name" value="Kelch"/>
    <property type="match status" value="2"/>
</dbReference>
<dbReference type="PANTHER" id="PTHR46093">
    <property type="entry name" value="ACYL-COA-BINDING DOMAIN-CONTAINING PROTEIN 5"/>
    <property type="match status" value="1"/>
</dbReference>
<evidence type="ECO:0000256" key="2">
    <source>
        <dbReference type="ARBA" id="ARBA00022737"/>
    </source>
</evidence>
<name>A0ABQ9JK51_9CUCU</name>
<sequence>MPLFKLQPYSFYTSLKEWLFGRAQQIVTGKQIIFTELFSTLRLADSFEHLRKTLPRFGHSLVSDRRGSLWMFGGYSLSHGPLNDIRLFDTRNITWMQVTVESTPDAKMPMGRYFHGADINQRWSEVEKADLWPPAVSGHSLTYYRNGTQESLIIIGGSSPHGGFLNLVWEYRLDKEQWQPINTKGNGPAGIYGHSTVYHSQSNCLYIFGGIIFERQQSTVSNNLYMLYYETKTWSELNSLGVSLHLRNNSSEGREPQPRFFHSSVTTDNYMIVLGGRTYPWNITDTFYAYSYNCHQWINLVSEAIEKVGPFPTQSYAQAMTIEPDGDAAYVIGGWGIDTQSTVLKLELPVDLCNIWPKRFNCLRIPGCGYCSYIMNEIIVSEMCHTNIDDCPLVAIGNSSKVTNQGKICTPFSMSVNNCSIVDDCTMCIKTNYCTWCQGKCISNGTICSTHFSECPYNKCVATDCVQCHQMSGCNWSYSRRECIQINQEQEENAVSVCPQLCIKYSTCTSCLEATDCRWSTQLDECISASYQSIYCAGGVCGLVLQAEDRQYCPEPCNSFTQCSSCLRHAHCGWCAKPDLSGEGICTEGSNERPMSTTCETIYFQNSNILLVFSNNNLLHLLQKKLLQAN</sequence>